<dbReference type="SUPFAM" id="SSF51445">
    <property type="entry name" value="(Trans)glycosidases"/>
    <property type="match status" value="1"/>
</dbReference>
<reference evidence="6 7" key="1">
    <citation type="submission" date="2016-10" db="EMBL/GenBank/DDBJ databases">
        <authorList>
            <person name="de Groot N.N."/>
        </authorList>
    </citation>
    <scope>NUCLEOTIDE SEQUENCE [LARGE SCALE GENOMIC DNA]</scope>
    <source>
        <strain evidence="6 7">ATCC 51327</strain>
    </source>
</reference>
<dbReference type="SUPFAM" id="SSF49785">
    <property type="entry name" value="Galactose-binding domain-like"/>
    <property type="match status" value="1"/>
</dbReference>
<dbReference type="InterPro" id="IPR008979">
    <property type="entry name" value="Galactose-bd-like_sf"/>
</dbReference>
<dbReference type="PRINTS" id="PR00132">
    <property type="entry name" value="GLHYDRLASE2"/>
</dbReference>
<dbReference type="GO" id="GO:0019391">
    <property type="term" value="P:glucuronoside catabolic process"/>
    <property type="evidence" value="ECO:0007669"/>
    <property type="project" value="TreeGrafter"/>
</dbReference>
<evidence type="ECO:0000256" key="2">
    <source>
        <dbReference type="ARBA" id="ARBA00022801"/>
    </source>
</evidence>
<feature type="domain" description="Glycoside hydrolase family 2 catalytic" evidence="4">
    <location>
        <begin position="269"/>
        <end position="530"/>
    </location>
</feature>
<keyword evidence="2" id="KW-0378">Hydrolase</keyword>
<dbReference type="InterPro" id="IPR006103">
    <property type="entry name" value="Glyco_hydro_2_cat"/>
</dbReference>
<evidence type="ECO:0000313" key="6">
    <source>
        <dbReference type="EMBL" id="SFM10577.1"/>
    </source>
</evidence>
<accession>A0A1I4N5J3</accession>
<dbReference type="Pfam" id="PF02837">
    <property type="entry name" value="Glyco_hydro_2_N"/>
    <property type="match status" value="1"/>
</dbReference>
<evidence type="ECO:0000313" key="7">
    <source>
        <dbReference type="Proteomes" id="UP000199006"/>
    </source>
</evidence>
<dbReference type="Gene3D" id="3.20.20.80">
    <property type="entry name" value="Glycosidases"/>
    <property type="match status" value="1"/>
</dbReference>
<dbReference type="InterPro" id="IPR006104">
    <property type="entry name" value="Glyco_hydro_2_N"/>
</dbReference>
<dbReference type="PROSITE" id="PS00719">
    <property type="entry name" value="GLYCOSYL_HYDROL_F2_1"/>
    <property type="match status" value="1"/>
</dbReference>
<dbReference type="SUPFAM" id="SSF49303">
    <property type="entry name" value="beta-Galactosidase/glucuronidase domain"/>
    <property type="match status" value="1"/>
</dbReference>
<dbReference type="OrthoDB" id="9762066at2"/>
<dbReference type="InterPro" id="IPR017853">
    <property type="entry name" value="GH"/>
</dbReference>
<proteinExistence type="inferred from homology"/>
<dbReference type="GO" id="GO:0030246">
    <property type="term" value="F:carbohydrate binding"/>
    <property type="evidence" value="ECO:0007669"/>
    <property type="project" value="TreeGrafter"/>
</dbReference>
<dbReference type="PANTHER" id="PTHR10066">
    <property type="entry name" value="BETA-GLUCURONIDASE"/>
    <property type="match status" value="1"/>
</dbReference>
<evidence type="ECO:0000259" key="5">
    <source>
        <dbReference type="Pfam" id="PF02837"/>
    </source>
</evidence>
<dbReference type="InterPro" id="IPR013783">
    <property type="entry name" value="Ig-like_fold"/>
</dbReference>
<protein>
    <submittedName>
        <fullName evidence="6">Beta-glucuronidase</fullName>
    </submittedName>
</protein>
<feature type="domain" description="Glycosyl hydrolases family 2 sugar binding" evidence="5">
    <location>
        <begin position="49"/>
        <end position="148"/>
    </location>
</feature>
<dbReference type="RefSeq" id="WP_089862788.1">
    <property type="nucleotide sequence ID" value="NZ_FOTI01000068.1"/>
</dbReference>
<comment type="similarity">
    <text evidence="1">Belongs to the glycosyl hydrolase 2 family.</text>
</comment>
<gene>
    <name evidence="6" type="ORF">SAMN02983006_02811</name>
</gene>
<dbReference type="STRING" id="29563.SAMN02983006_02811"/>
<dbReference type="Pfam" id="PF02836">
    <property type="entry name" value="Glyco_hydro_2_C"/>
    <property type="match status" value="1"/>
</dbReference>
<keyword evidence="7" id="KW-1185">Reference proteome</keyword>
<keyword evidence="3" id="KW-0326">Glycosidase</keyword>
<dbReference type="PANTHER" id="PTHR10066:SF67">
    <property type="entry name" value="BETA-GLUCURONIDASE"/>
    <property type="match status" value="1"/>
</dbReference>
<evidence type="ECO:0000256" key="3">
    <source>
        <dbReference type="ARBA" id="ARBA00023295"/>
    </source>
</evidence>
<dbReference type="GO" id="GO:0005975">
    <property type="term" value="P:carbohydrate metabolic process"/>
    <property type="evidence" value="ECO:0007669"/>
    <property type="project" value="InterPro"/>
</dbReference>
<dbReference type="InterPro" id="IPR023230">
    <property type="entry name" value="Glyco_hydro_2_CS"/>
</dbReference>
<dbReference type="Gene3D" id="2.60.40.10">
    <property type="entry name" value="Immunoglobulins"/>
    <property type="match status" value="1"/>
</dbReference>
<name>A0A1I4N5J3_9FIRM</name>
<evidence type="ECO:0000259" key="4">
    <source>
        <dbReference type="Pfam" id="PF02836"/>
    </source>
</evidence>
<dbReference type="InterPro" id="IPR036156">
    <property type="entry name" value="Beta-gal/glucu_dom_sf"/>
</dbReference>
<dbReference type="Proteomes" id="UP000199006">
    <property type="component" value="Unassembled WGS sequence"/>
</dbReference>
<dbReference type="GO" id="GO:0004566">
    <property type="term" value="F:beta-glucuronidase activity"/>
    <property type="evidence" value="ECO:0007669"/>
    <property type="project" value="TreeGrafter"/>
</dbReference>
<sequence length="582" mass="67458">MLRLFERHQFRKQKELAGLWSFSPVTDKESWPKKYEYQLNVPGCWEMHPELLNYRGLGAYKKIIKLEKETNLRLLFKGVSHTADVFFDGKKVAHHYNAYTPFDTILNNVAAGEHELKIMVDNSFSKESALHTPNDYYTYGGLIRPVAVEELNSAYIKRIEFIPQQKDGIWQARVALILENITENNLNIKVSAFLGDQYKLDFGKIRIAGNSQLKLEKEFTFPDVNSWSENDPNLYLLKTKLYLIKPDKQSKDSNYLIDDLIERVGFREIKVEGTKLLVNNQEIKLLGFNRHEDHPTVGAAIPFSLMKKDLDLMEDMGSNTVRTSHYPNDELFLDLCDERGIFVWEENHARGFSLEQMLHPNFDQQCADCNREMVENHINHPAIVIWGILNECASAAKQGREIYSKQFNQIKAMDQSRPLSFATREHFKDICLDLVDIVSLNIYTGWYDWFSDDVADYYQREKKWLTENGGANKPIIISEFGAGAIYGFREPGRVKWTEERQQDLLDELLTYYLAQDEIVGTLIWQFADCKVTDDGIPGEPGTAGTAWFHTRPRSKNNKGIVDEYRRPKLAYETVKKLFKAQK</sequence>
<dbReference type="Gene3D" id="2.60.120.260">
    <property type="entry name" value="Galactose-binding domain-like"/>
    <property type="match status" value="1"/>
</dbReference>
<dbReference type="EMBL" id="FOTI01000068">
    <property type="protein sequence ID" value="SFM10577.1"/>
    <property type="molecule type" value="Genomic_DNA"/>
</dbReference>
<organism evidence="6 7">
    <name type="scientific">Halanaerobium salsuginis</name>
    <dbReference type="NCBI Taxonomy" id="29563"/>
    <lineage>
        <taxon>Bacteria</taxon>
        <taxon>Bacillati</taxon>
        <taxon>Bacillota</taxon>
        <taxon>Clostridia</taxon>
        <taxon>Halanaerobiales</taxon>
        <taxon>Halanaerobiaceae</taxon>
        <taxon>Halanaerobium</taxon>
    </lineage>
</organism>
<dbReference type="InterPro" id="IPR006101">
    <property type="entry name" value="Glyco_hydro_2"/>
</dbReference>
<dbReference type="AlphaFoldDB" id="A0A1I4N5J3"/>
<evidence type="ECO:0000256" key="1">
    <source>
        <dbReference type="ARBA" id="ARBA00007401"/>
    </source>
</evidence>